<evidence type="ECO:0000256" key="1">
    <source>
        <dbReference type="SAM" id="MobiDB-lite"/>
    </source>
</evidence>
<feature type="chain" id="PRO_5043664865" evidence="3">
    <location>
        <begin position="25"/>
        <end position="233"/>
    </location>
</feature>
<name>A0AAV9VAN4_9PEZI</name>
<keyword evidence="2" id="KW-1133">Transmembrane helix</keyword>
<feature type="compositionally biased region" description="Polar residues" evidence="1">
    <location>
        <begin position="164"/>
        <end position="174"/>
    </location>
</feature>
<evidence type="ECO:0000313" key="4">
    <source>
        <dbReference type="EMBL" id="KAK6359070.1"/>
    </source>
</evidence>
<accession>A0AAV9VAN4</accession>
<comment type="caution">
    <text evidence="4">The sequence shown here is derived from an EMBL/GenBank/DDBJ whole genome shotgun (WGS) entry which is preliminary data.</text>
</comment>
<proteinExistence type="predicted"/>
<keyword evidence="3" id="KW-0732">Signal</keyword>
<evidence type="ECO:0000256" key="2">
    <source>
        <dbReference type="SAM" id="Phobius"/>
    </source>
</evidence>
<evidence type="ECO:0000313" key="5">
    <source>
        <dbReference type="Proteomes" id="UP001375240"/>
    </source>
</evidence>
<evidence type="ECO:0000256" key="3">
    <source>
        <dbReference type="SAM" id="SignalP"/>
    </source>
</evidence>
<reference evidence="4 5" key="1">
    <citation type="submission" date="2019-10" db="EMBL/GenBank/DDBJ databases">
        <authorList>
            <person name="Palmer J.M."/>
        </authorList>
    </citation>
    <scope>NUCLEOTIDE SEQUENCE [LARGE SCALE GENOMIC DNA]</scope>
    <source>
        <strain evidence="4 5">TWF696</strain>
    </source>
</reference>
<dbReference type="Proteomes" id="UP001375240">
    <property type="component" value="Unassembled WGS sequence"/>
</dbReference>
<feature type="signal peptide" evidence="3">
    <location>
        <begin position="1"/>
        <end position="24"/>
    </location>
</feature>
<feature type="transmembrane region" description="Helical" evidence="2">
    <location>
        <begin position="180"/>
        <end position="203"/>
    </location>
</feature>
<feature type="region of interest" description="Disordered" evidence="1">
    <location>
        <begin position="44"/>
        <end position="174"/>
    </location>
</feature>
<dbReference type="EMBL" id="JAVHNQ010000001">
    <property type="protein sequence ID" value="KAK6359070.1"/>
    <property type="molecule type" value="Genomic_DNA"/>
</dbReference>
<feature type="compositionally biased region" description="Low complexity" evidence="1">
    <location>
        <begin position="79"/>
        <end position="95"/>
    </location>
</feature>
<protein>
    <submittedName>
        <fullName evidence="4">Uncharacterized protein</fullName>
    </submittedName>
</protein>
<organism evidence="4 5">
    <name type="scientific">Orbilia brochopaga</name>
    <dbReference type="NCBI Taxonomy" id="3140254"/>
    <lineage>
        <taxon>Eukaryota</taxon>
        <taxon>Fungi</taxon>
        <taxon>Dikarya</taxon>
        <taxon>Ascomycota</taxon>
        <taxon>Pezizomycotina</taxon>
        <taxon>Orbiliomycetes</taxon>
        <taxon>Orbiliales</taxon>
        <taxon>Orbiliaceae</taxon>
        <taxon>Orbilia</taxon>
    </lineage>
</organism>
<keyword evidence="2" id="KW-0812">Transmembrane</keyword>
<dbReference type="AlphaFoldDB" id="A0AAV9VAN4"/>
<dbReference type="CDD" id="cd12087">
    <property type="entry name" value="TM_EGFR-like"/>
    <property type="match status" value="1"/>
</dbReference>
<gene>
    <name evidence="4" type="ORF">TWF696_000238</name>
</gene>
<keyword evidence="5" id="KW-1185">Reference proteome</keyword>
<feature type="compositionally biased region" description="Low complexity" evidence="1">
    <location>
        <begin position="104"/>
        <end position="163"/>
    </location>
</feature>
<keyword evidence="2" id="KW-0472">Membrane</keyword>
<sequence length="233" mass="24126">MLVLRIHSSALLLAVILLLNTVHASWWNDATSGVRCFFGDEDACDSSATPTPTPTPDRPEPTEAPTVPAERTKSEVIKTTDAPSSRPTPTTPARHTTSERAEETTSAEPTTSAVAITSAPTSTFTTETVAQTTSEPEPASATESSAPPSSSATDTAAAASNTSIGQALDSSSSPGPKVGIIAGGIVAGVLVFAALGVGASFIARRRWRAKDAEMARQRAEQMNFGKVESRSTV</sequence>